<dbReference type="STRING" id="86666.SAMN04490247_0888"/>
<protein>
    <submittedName>
        <fullName evidence="3">Helix-turn-helix domain-containing protein</fullName>
    </submittedName>
</protein>
<name>A0A1G8R9I7_9BACI</name>
<reference evidence="4" key="1">
    <citation type="submission" date="2016-10" db="EMBL/GenBank/DDBJ databases">
        <authorList>
            <person name="Varghese N."/>
            <person name="Submissions S."/>
        </authorList>
    </citation>
    <scope>NUCLEOTIDE SEQUENCE [LARGE SCALE GENOMIC DNA]</scope>
    <source>
        <strain evidence="4">DSM 4771</strain>
    </source>
</reference>
<dbReference type="OrthoDB" id="1691727at2"/>
<accession>A0A1G8R9I7</accession>
<dbReference type="InterPro" id="IPR036388">
    <property type="entry name" value="WH-like_DNA-bd_sf"/>
</dbReference>
<gene>
    <name evidence="3" type="ORF">SAMN04490247_0888</name>
</gene>
<evidence type="ECO:0000256" key="1">
    <source>
        <dbReference type="ARBA" id="ARBA00023125"/>
    </source>
</evidence>
<dbReference type="InterPro" id="IPR001845">
    <property type="entry name" value="HTH_ArsR_DNA-bd_dom"/>
</dbReference>
<sequence length="202" mass="23577">MKDIKLLTTHEQLKALADPFRSELLLRLMEKPKTGQQLSELFNLSRARIHYHLKELEKNELVEIVHKEEKNGIVQKFYQAVAGGFVPDQSLIPYSDMTETVRHMMVSMLEQSKRRILAAPEESLQDESGSKDPAMWKYRSSAYEIHAKEEDFLAWQQKFSTLMEELAEIQRPEPSSDSKLYYFHILGLQIEEGQYEKKKGES</sequence>
<feature type="domain" description="HTH arsR-type" evidence="2">
    <location>
        <begin position="11"/>
        <end position="110"/>
    </location>
</feature>
<dbReference type="Pfam" id="PF01022">
    <property type="entry name" value="HTH_5"/>
    <property type="match status" value="1"/>
</dbReference>
<organism evidence="3 4">
    <name type="scientific">Salimicrobium halophilum</name>
    <dbReference type="NCBI Taxonomy" id="86666"/>
    <lineage>
        <taxon>Bacteria</taxon>
        <taxon>Bacillati</taxon>
        <taxon>Bacillota</taxon>
        <taxon>Bacilli</taxon>
        <taxon>Bacillales</taxon>
        <taxon>Bacillaceae</taxon>
        <taxon>Salimicrobium</taxon>
    </lineage>
</organism>
<dbReference type="RefSeq" id="WP_093192449.1">
    <property type="nucleotide sequence ID" value="NZ_FNEV01000002.1"/>
</dbReference>
<dbReference type="Gene3D" id="1.10.10.10">
    <property type="entry name" value="Winged helix-like DNA-binding domain superfamily/Winged helix DNA-binding domain"/>
    <property type="match status" value="1"/>
</dbReference>
<dbReference type="InterPro" id="IPR011991">
    <property type="entry name" value="ArsR-like_HTH"/>
</dbReference>
<proteinExistence type="predicted"/>
<evidence type="ECO:0000259" key="2">
    <source>
        <dbReference type="SMART" id="SM00418"/>
    </source>
</evidence>
<dbReference type="SUPFAM" id="SSF46785">
    <property type="entry name" value="Winged helix' DNA-binding domain"/>
    <property type="match status" value="1"/>
</dbReference>
<dbReference type="Proteomes" id="UP000199225">
    <property type="component" value="Unassembled WGS sequence"/>
</dbReference>
<dbReference type="GO" id="GO:0003677">
    <property type="term" value="F:DNA binding"/>
    <property type="evidence" value="ECO:0007669"/>
    <property type="project" value="UniProtKB-KW"/>
</dbReference>
<evidence type="ECO:0000313" key="4">
    <source>
        <dbReference type="Proteomes" id="UP000199225"/>
    </source>
</evidence>
<dbReference type="GO" id="GO:0003700">
    <property type="term" value="F:DNA-binding transcription factor activity"/>
    <property type="evidence" value="ECO:0007669"/>
    <property type="project" value="InterPro"/>
</dbReference>
<keyword evidence="1" id="KW-0238">DNA-binding</keyword>
<dbReference type="AlphaFoldDB" id="A0A1G8R9I7"/>
<keyword evidence="4" id="KW-1185">Reference proteome</keyword>
<dbReference type="PANTHER" id="PTHR38600:SF2">
    <property type="entry name" value="SLL0088 PROTEIN"/>
    <property type="match status" value="1"/>
</dbReference>
<evidence type="ECO:0000313" key="3">
    <source>
        <dbReference type="EMBL" id="SDJ13195.1"/>
    </source>
</evidence>
<dbReference type="CDD" id="cd00090">
    <property type="entry name" value="HTH_ARSR"/>
    <property type="match status" value="1"/>
</dbReference>
<dbReference type="PANTHER" id="PTHR38600">
    <property type="entry name" value="TRANSCRIPTIONAL REGULATORY PROTEIN"/>
    <property type="match status" value="1"/>
</dbReference>
<dbReference type="InterPro" id="IPR036390">
    <property type="entry name" value="WH_DNA-bd_sf"/>
</dbReference>
<dbReference type="EMBL" id="FNEV01000002">
    <property type="protein sequence ID" value="SDJ13195.1"/>
    <property type="molecule type" value="Genomic_DNA"/>
</dbReference>
<dbReference type="SMART" id="SM00418">
    <property type="entry name" value="HTH_ARSR"/>
    <property type="match status" value="1"/>
</dbReference>